<organism evidence="2 3">
    <name type="scientific">Oikopleura dioica</name>
    <name type="common">Tunicate</name>
    <dbReference type="NCBI Taxonomy" id="34765"/>
    <lineage>
        <taxon>Eukaryota</taxon>
        <taxon>Metazoa</taxon>
        <taxon>Chordata</taxon>
        <taxon>Tunicata</taxon>
        <taxon>Appendicularia</taxon>
        <taxon>Copelata</taxon>
        <taxon>Oikopleuridae</taxon>
        <taxon>Oikopleura</taxon>
    </lineage>
</organism>
<sequence length="79" mass="8762">MMKKLYGALMLKASAYLLPDDNNVITYSDMRVLDPRYARSAEELVCVHDPRPAPFPQPHGGGGPKGTERLDISSVFDLK</sequence>
<accession>A0ABN7RNQ6</accession>
<name>A0ABN7RNQ6_OIKDI</name>
<evidence type="ECO:0000313" key="2">
    <source>
        <dbReference type="EMBL" id="CAG5081474.1"/>
    </source>
</evidence>
<protein>
    <submittedName>
        <fullName evidence="2">Oidioi.mRNA.OKI2018_I69.PAR.g9886.t1.cds</fullName>
    </submittedName>
</protein>
<evidence type="ECO:0000256" key="1">
    <source>
        <dbReference type="SAM" id="MobiDB-lite"/>
    </source>
</evidence>
<feature type="region of interest" description="Disordered" evidence="1">
    <location>
        <begin position="49"/>
        <end position="79"/>
    </location>
</feature>
<reference evidence="2 3" key="1">
    <citation type="submission" date="2021-04" db="EMBL/GenBank/DDBJ databases">
        <authorList>
            <person name="Bliznina A."/>
        </authorList>
    </citation>
    <scope>NUCLEOTIDE SEQUENCE [LARGE SCALE GENOMIC DNA]</scope>
</reference>
<proteinExistence type="predicted"/>
<dbReference type="Proteomes" id="UP001158576">
    <property type="component" value="Chromosome PAR"/>
</dbReference>
<gene>
    <name evidence="2" type="ORF">OKIOD_LOCUS1444</name>
</gene>
<keyword evidence="3" id="KW-1185">Reference proteome</keyword>
<evidence type="ECO:0000313" key="3">
    <source>
        <dbReference type="Proteomes" id="UP001158576"/>
    </source>
</evidence>
<dbReference type="EMBL" id="OU015568">
    <property type="protein sequence ID" value="CAG5081474.1"/>
    <property type="molecule type" value="Genomic_DNA"/>
</dbReference>